<protein>
    <recommendedName>
        <fullName evidence="2">MADF domain-containing protein</fullName>
    </recommendedName>
</protein>
<dbReference type="Proteomes" id="UP001153737">
    <property type="component" value="Chromosome 11"/>
</dbReference>
<dbReference type="PANTHER" id="PTHR12243:SF67">
    <property type="entry name" value="COREPRESSOR OF PANGOLIN, ISOFORM A-RELATED"/>
    <property type="match status" value="1"/>
</dbReference>
<dbReference type="AlphaFoldDB" id="A0A9N9X0Q0"/>
<dbReference type="GO" id="GO:0005667">
    <property type="term" value="C:transcription regulator complex"/>
    <property type="evidence" value="ECO:0007669"/>
    <property type="project" value="TreeGrafter"/>
</dbReference>
<dbReference type="OrthoDB" id="6159213at2759"/>
<organism evidence="3 4">
    <name type="scientific">Phaedon cochleariae</name>
    <name type="common">Mustard beetle</name>
    <dbReference type="NCBI Taxonomy" id="80249"/>
    <lineage>
        <taxon>Eukaryota</taxon>
        <taxon>Metazoa</taxon>
        <taxon>Ecdysozoa</taxon>
        <taxon>Arthropoda</taxon>
        <taxon>Hexapoda</taxon>
        <taxon>Insecta</taxon>
        <taxon>Pterygota</taxon>
        <taxon>Neoptera</taxon>
        <taxon>Endopterygota</taxon>
        <taxon>Coleoptera</taxon>
        <taxon>Polyphaga</taxon>
        <taxon>Cucujiformia</taxon>
        <taxon>Chrysomeloidea</taxon>
        <taxon>Chrysomelidae</taxon>
        <taxon>Chrysomelinae</taxon>
        <taxon>Chrysomelini</taxon>
        <taxon>Phaedon</taxon>
    </lineage>
</organism>
<feature type="region of interest" description="Disordered" evidence="1">
    <location>
        <begin position="158"/>
        <end position="213"/>
    </location>
</feature>
<dbReference type="SMART" id="SM00595">
    <property type="entry name" value="MADF"/>
    <property type="match status" value="1"/>
</dbReference>
<dbReference type="InterPro" id="IPR039353">
    <property type="entry name" value="TF_Adf1"/>
</dbReference>
<reference evidence="3" key="2">
    <citation type="submission" date="2022-10" db="EMBL/GenBank/DDBJ databases">
        <authorList>
            <consortium name="ENA_rothamsted_submissions"/>
            <consortium name="culmorum"/>
            <person name="King R."/>
        </authorList>
    </citation>
    <scope>NUCLEOTIDE SEQUENCE</scope>
</reference>
<gene>
    <name evidence="3" type="ORF">PHAECO_LOCUS2153</name>
</gene>
<dbReference type="EMBL" id="OU896717">
    <property type="protein sequence ID" value="CAG9814584.1"/>
    <property type="molecule type" value="Genomic_DNA"/>
</dbReference>
<keyword evidence="4" id="KW-1185">Reference proteome</keyword>
<evidence type="ECO:0000313" key="3">
    <source>
        <dbReference type="EMBL" id="CAG9814584.1"/>
    </source>
</evidence>
<evidence type="ECO:0000313" key="4">
    <source>
        <dbReference type="Proteomes" id="UP001153737"/>
    </source>
</evidence>
<evidence type="ECO:0000256" key="1">
    <source>
        <dbReference type="SAM" id="MobiDB-lite"/>
    </source>
</evidence>
<sequence>MPANNNDELEQNKNPNIKTINVKMTPRNISRRVESRNISVKTKDHNIEQEEVLITLVFERRPLWDHTLPLSQRSKAIKDKLWLEINRMMNGVWSLDQIQRKWKSMKDRYLKLKSEYSEHVPTGSGRDKAKKITWKYYGMLTFLSSVNVPRKTVSSLHEETAERIPIHENTQEANKTSKPRGQKKKRNLDEEILEAIKNTTMPTPQPTQPNDVH</sequence>
<name>A0A9N9X0Q0_PHACE</name>
<feature type="compositionally biased region" description="Basic and acidic residues" evidence="1">
    <location>
        <begin position="158"/>
        <end position="170"/>
    </location>
</feature>
<dbReference type="PROSITE" id="PS51029">
    <property type="entry name" value="MADF"/>
    <property type="match status" value="1"/>
</dbReference>
<accession>A0A9N9X0Q0</accession>
<feature type="compositionally biased region" description="Basic residues" evidence="1">
    <location>
        <begin position="177"/>
        <end position="186"/>
    </location>
</feature>
<evidence type="ECO:0000259" key="2">
    <source>
        <dbReference type="PROSITE" id="PS51029"/>
    </source>
</evidence>
<reference evidence="3" key="1">
    <citation type="submission" date="2022-01" db="EMBL/GenBank/DDBJ databases">
        <authorList>
            <person name="King R."/>
        </authorList>
    </citation>
    <scope>NUCLEOTIDE SEQUENCE</scope>
</reference>
<dbReference type="GO" id="GO:0005634">
    <property type="term" value="C:nucleus"/>
    <property type="evidence" value="ECO:0007669"/>
    <property type="project" value="TreeGrafter"/>
</dbReference>
<dbReference type="PANTHER" id="PTHR12243">
    <property type="entry name" value="MADF DOMAIN TRANSCRIPTION FACTOR"/>
    <property type="match status" value="1"/>
</dbReference>
<feature type="domain" description="MADF" evidence="2">
    <location>
        <begin position="52"/>
        <end position="148"/>
    </location>
</feature>
<dbReference type="GO" id="GO:0006357">
    <property type="term" value="P:regulation of transcription by RNA polymerase II"/>
    <property type="evidence" value="ECO:0007669"/>
    <property type="project" value="TreeGrafter"/>
</dbReference>
<dbReference type="Pfam" id="PF10545">
    <property type="entry name" value="MADF_DNA_bdg"/>
    <property type="match status" value="1"/>
</dbReference>
<proteinExistence type="predicted"/>
<dbReference type="InterPro" id="IPR006578">
    <property type="entry name" value="MADF-dom"/>
</dbReference>